<gene>
    <name evidence="2" type="ORF">TELCIR_17669</name>
</gene>
<keyword evidence="1" id="KW-1133">Transmembrane helix</keyword>
<protein>
    <submittedName>
        <fullName evidence="2">Uncharacterized protein</fullName>
    </submittedName>
</protein>
<proteinExistence type="predicted"/>
<feature type="transmembrane region" description="Helical" evidence="1">
    <location>
        <begin position="58"/>
        <end position="78"/>
    </location>
</feature>
<dbReference type="EMBL" id="KZ354711">
    <property type="protein sequence ID" value="PIO60826.1"/>
    <property type="molecule type" value="Genomic_DNA"/>
</dbReference>
<evidence type="ECO:0000256" key="1">
    <source>
        <dbReference type="SAM" id="Phobius"/>
    </source>
</evidence>
<evidence type="ECO:0000313" key="2">
    <source>
        <dbReference type="EMBL" id="PIO60826.1"/>
    </source>
</evidence>
<evidence type="ECO:0000313" key="3">
    <source>
        <dbReference type="Proteomes" id="UP000230423"/>
    </source>
</evidence>
<organism evidence="2 3">
    <name type="scientific">Teladorsagia circumcincta</name>
    <name type="common">Brown stomach worm</name>
    <name type="synonym">Ostertagia circumcincta</name>
    <dbReference type="NCBI Taxonomy" id="45464"/>
    <lineage>
        <taxon>Eukaryota</taxon>
        <taxon>Metazoa</taxon>
        <taxon>Ecdysozoa</taxon>
        <taxon>Nematoda</taxon>
        <taxon>Chromadorea</taxon>
        <taxon>Rhabditida</taxon>
        <taxon>Rhabditina</taxon>
        <taxon>Rhabditomorpha</taxon>
        <taxon>Strongyloidea</taxon>
        <taxon>Trichostrongylidae</taxon>
        <taxon>Teladorsagia</taxon>
    </lineage>
</organism>
<keyword evidence="3" id="KW-1185">Reference proteome</keyword>
<accession>A0A2G9TS44</accession>
<name>A0A2G9TS44_TELCI</name>
<dbReference type="AlphaFoldDB" id="A0A2G9TS44"/>
<dbReference type="OrthoDB" id="9445642at2759"/>
<sequence>MGRFALVNKLRDCELEFHDTPECLDPPQRIGVKAIARACLCWQLYKRGAMKVSMRTRAVFLIAVSWIAGTAVATLPLFNAFGFAE</sequence>
<keyword evidence="1" id="KW-0472">Membrane</keyword>
<keyword evidence="1" id="KW-0812">Transmembrane</keyword>
<dbReference type="Proteomes" id="UP000230423">
    <property type="component" value="Unassembled WGS sequence"/>
</dbReference>
<reference evidence="2 3" key="1">
    <citation type="submission" date="2015-09" db="EMBL/GenBank/DDBJ databases">
        <title>Draft genome of the parasitic nematode Teladorsagia circumcincta isolate WARC Sus (inbred).</title>
        <authorList>
            <person name="Mitreva M."/>
        </authorList>
    </citation>
    <scope>NUCLEOTIDE SEQUENCE [LARGE SCALE GENOMIC DNA]</scope>
    <source>
        <strain evidence="2 3">S</strain>
    </source>
</reference>